<keyword evidence="3 9" id="KW-0813">Transport</keyword>
<dbReference type="AlphaFoldDB" id="A0A2A2F0F2"/>
<evidence type="ECO:0000256" key="9">
    <source>
        <dbReference type="RuleBase" id="RU363032"/>
    </source>
</evidence>
<dbReference type="InterPro" id="IPR010065">
    <property type="entry name" value="AA_ABC_transptr_permease_3TM"/>
</dbReference>
<protein>
    <submittedName>
        <fullName evidence="11">Amino acid ABC transporter permease</fullName>
    </submittedName>
</protein>
<evidence type="ECO:0000256" key="3">
    <source>
        <dbReference type="ARBA" id="ARBA00022448"/>
    </source>
</evidence>
<dbReference type="CDD" id="cd06261">
    <property type="entry name" value="TM_PBP2"/>
    <property type="match status" value="1"/>
</dbReference>
<dbReference type="Gene3D" id="1.10.3720.10">
    <property type="entry name" value="MetI-like"/>
    <property type="match status" value="1"/>
</dbReference>
<comment type="subcellular location">
    <subcellularLocation>
        <location evidence="1">Cell inner membrane</location>
        <topology evidence="1">Multi-pass membrane protein</topology>
    </subcellularLocation>
    <subcellularLocation>
        <location evidence="9">Cell membrane</location>
        <topology evidence="9">Multi-pass membrane protein</topology>
    </subcellularLocation>
</comment>
<dbReference type="PANTHER" id="PTHR30614:SF0">
    <property type="entry name" value="L-CYSTINE TRANSPORT SYSTEM PERMEASE PROTEIN TCYL"/>
    <property type="match status" value="1"/>
</dbReference>
<keyword evidence="5 9" id="KW-0812">Transmembrane</keyword>
<comment type="similarity">
    <text evidence="2">Belongs to the binding-protein-dependent transport system permease family. HisMQ subfamily.</text>
</comment>
<feature type="transmembrane region" description="Helical" evidence="9">
    <location>
        <begin position="90"/>
        <end position="109"/>
    </location>
</feature>
<evidence type="ECO:0000256" key="6">
    <source>
        <dbReference type="ARBA" id="ARBA00022970"/>
    </source>
</evidence>
<keyword evidence="7 9" id="KW-1133">Transmembrane helix</keyword>
<evidence type="ECO:0000256" key="7">
    <source>
        <dbReference type="ARBA" id="ARBA00022989"/>
    </source>
</evidence>
<keyword evidence="8 9" id="KW-0472">Membrane</keyword>
<keyword evidence="4" id="KW-1003">Cell membrane</keyword>
<evidence type="ECO:0000256" key="5">
    <source>
        <dbReference type="ARBA" id="ARBA00022692"/>
    </source>
</evidence>
<feature type="domain" description="ABC transmembrane type-1" evidence="10">
    <location>
        <begin position="21"/>
        <end position="209"/>
    </location>
</feature>
<dbReference type="GO" id="GO:0006865">
    <property type="term" value="P:amino acid transport"/>
    <property type="evidence" value="ECO:0007669"/>
    <property type="project" value="UniProtKB-KW"/>
</dbReference>
<keyword evidence="6" id="KW-0029">Amino-acid transport</keyword>
<keyword evidence="12" id="KW-1185">Reference proteome</keyword>
<dbReference type="GO" id="GO:0022857">
    <property type="term" value="F:transmembrane transporter activity"/>
    <property type="evidence" value="ECO:0007669"/>
    <property type="project" value="InterPro"/>
</dbReference>
<evidence type="ECO:0000256" key="4">
    <source>
        <dbReference type="ARBA" id="ARBA00022475"/>
    </source>
</evidence>
<dbReference type="InterPro" id="IPR035906">
    <property type="entry name" value="MetI-like_sf"/>
</dbReference>
<sequence length="221" mass="24451">MNYHFNFAPILNQWPLLLSGIGLGLLLALVSIAIGSVLGLVVAFASRAPSRWLRSLAFTWISMLRNLPILVIVLFLFFGMPQLGLSLDKITSFIVALSLYASAYMAEVFRGGLLSVPQGQTEAGQAIGLTSLRIKRYIVLPIMFRNALPAFGNNFISLFKDTSLAATIAVPELTYYARKINSETFRVIEVWLVASLLYIACCFAITLVLRAMEKRLVLEKS</sequence>
<evidence type="ECO:0000313" key="11">
    <source>
        <dbReference type="EMBL" id="PAU78214.1"/>
    </source>
</evidence>
<feature type="transmembrane region" description="Helical" evidence="9">
    <location>
        <begin position="188"/>
        <end position="212"/>
    </location>
</feature>
<dbReference type="Proteomes" id="UP000217771">
    <property type="component" value="Unassembled WGS sequence"/>
</dbReference>
<dbReference type="InterPro" id="IPR000515">
    <property type="entry name" value="MetI-like"/>
</dbReference>
<dbReference type="PANTHER" id="PTHR30614">
    <property type="entry name" value="MEMBRANE COMPONENT OF AMINO ACID ABC TRANSPORTER"/>
    <property type="match status" value="1"/>
</dbReference>
<evidence type="ECO:0000256" key="8">
    <source>
        <dbReference type="ARBA" id="ARBA00023136"/>
    </source>
</evidence>
<evidence type="ECO:0000256" key="2">
    <source>
        <dbReference type="ARBA" id="ARBA00010072"/>
    </source>
</evidence>
<reference evidence="11 12" key="1">
    <citation type="submission" date="2017-08" db="EMBL/GenBank/DDBJ databases">
        <title>Halomonas alkalisoli sp. nov., isolated from saline alkaline soil.</title>
        <authorList>
            <person name="Wang D."/>
            <person name="Zhang G."/>
        </authorList>
    </citation>
    <scope>NUCLEOTIDE SEQUENCE [LARGE SCALE GENOMIC DNA]</scope>
    <source>
        <strain evidence="11 12">WRN001</strain>
    </source>
</reference>
<feature type="transmembrane region" description="Helical" evidence="9">
    <location>
        <begin position="57"/>
        <end position="78"/>
    </location>
</feature>
<dbReference type="NCBIfam" id="TIGR01726">
    <property type="entry name" value="HEQRo_perm_3TM"/>
    <property type="match status" value="1"/>
</dbReference>
<dbReference type="GO" id="GO:0043190">
    <property type="term" value="C:ATP-binding cassette (ABC) transporter complex"/>
    <property type="evidence" value="ECO:0007669"/>
    <property type="project" value="InterPro"/>
</dbReference>
<dbReference type="OrthoDB" id="9809799at2"/>
<dbReference type="InterPro" id="IPR043429">
    <property type="entry name" value="ArtM/GltK/GlnP/TcyL/YhdX-like"/>
</dbReference>
<dbReference type="SUPFAM" id="SSF161098">
    <property type="entry name" value="MetI-like"/>
    <property type="match status" value="1"/>
</dbReference>
<evidence type="ECO:0000259" key="10">
    <source>
        <dbReference type="PROSITE" id="PS50928"/>
    </source>
</evidence>
<evidence type="ECO:0000313" key="12">
    <source>
        <dbReference type="Proteomes" id="UP000217771"/>
    </source>
</evidence>
<dbReference type="RefSeq" id="WP_095619888.1">
    <property type="nucleotide sequence ID" value="NZ_NSKB01000002.1"/>
</dbReference>
<evidence type="ECO:0000256" key="1">
    <source>
        <dbReference type="ARBA" id="ARBA00004429"/>
    </source>
</evidence>
<accession>A0A2A2F0F2</accession>
<feature type="transmembrane region" description="Helical" evidence="9">
    <location>
        <begin position="20"/>
        <end position="45"/>
    </location>
</feature>
<gene>
    <name evidence="11" type="ORF">CK498_05695</name>
</gene>
<proteinExistence type="inferred from homology"/>
<dbReference type="Pfam" id="PF00528">
    <property type="entry name" value="BPD_transp_1"/>
    <property type="match status" value="1"/>
</dbReference>
<organism evidence="11 12">
    <name type="scientific">Halomonas salipaludis</name>
    <dbReference type="NCBI Taxonomy" id="2032625"/>
    <lineage>
        <taxon>Bacteria</taxon>
        <taxon>Pseudomonadati</taxon>
        <taxon>Pseudomonadota</taxon>
        <taxon>Gammaproteobacteria</taxon>
        <taxon>Oceanospirillales</taxon>
        <taxon>Halomonadaceae</taxon>
        <taxon>Halomonas</taxon>
    </lineage>
</organism>
<dbReference type="EMBL" id="NSKB01000002">
    <property type="protein sequence ID" value="PAU78214.1"/>
    <property type="molecule type" value="Genomic_DNA"/>
</dbReference>
<comment type="caution">
    <text evidence="11">The sequence shown here is derived from an EMBL/GenBank/DDBJ whole genome shotgun (WGS) entry which is preliminary data.</text>
</comment>
<name>A0A2A2F0F2_9GAMM</name>
<dbReference type="PROSITE" id="PS50928">
    <property type="entry name" value="ABC_TM1"/>
    <property type="match status" value="1"/>
</dbReference>